<feature type="domain" description="GmrSD restriction endonucleases N-terminal" evidence="2">
    <location>
        <begin position="83"/>
        <end position="206"/>
    </location>
</feature>
<reference evidence="3" key="1">
    <citation type="journal article" date="2020" name="Nat. Commun.">
        <title>Large-scale genome sequencing of mycorrhizal fungi provides insights into the early evolution of symbiotic traits.</title>
        <authorList>
            <person name="Miyauchi S."/>
            <person name="Kiss E."/>
            <person name="Kuo A."/>
            <person name="Drula E."/>
            <person name="Kohler A."/>
            <person name="Sanchez-Garcia M."/>
            <person name="Morin E."/>
            <person name="Andreopoulos B."/>
            <person name="Barry K.W."/>
            <person name="Bonito G."/>
            <person name="Buee M."/>
            <person name="Carver A."/>
            <person name="Chen C."/>
            <person name="Cichocki N."/>
            <person name="Clum A."/>
            <person name="Culley D."/>
            <person name="Crous P.W."/>
            <person name="Fauchery L."/>
            <person name="Girlanda M."/>
            <person name="Hayes R.D."/>
            <person name="Keri Z."/>
            <person name="LaButti K."/>
            <person name="Lipzen A."/>
            <person name="Lombard V."/>
            <person name="Magnuson J."/>
            <person name="Maillard F."/>
            <person name="Murat C."/>
            <person name="Nolan M."/>
            <person name="Ohm R.A."/>
            <person name="Pangilinan J."/>
            <person name="Pereira M.F."/>
            <person name="Perotto S."/>
            <person name="Peter M."/>
            <person name="Pfister S."/>
            <person name="Riley R."/>
            <person name="Sitrit Y."/>
            <person name="Stielow J.B."/>
            <person name="Szollosi G."/>
            <person name="Zifcakova L."/>
            <person name="Stursova M."/>
            <person name="Spatafora J.W."/>
            <person name="Tedersoo L."/>
            <person name="Vaario L.M."/>
            <person name="Yamada A."/>
            <person name="Yan M."/>
            <person name="Wang P."/>
            <person name="Xu J."/>
            <person name="Bruns T."/>
            <person name="Baldrian P."/>
            <person name="Vilgalys R."/>
            <person name="Dunand C."/>
            <person name="Henrissat B."/>
            <person name="Grigoriev I.V."/>
            <person name="Hibbett D."/>
            <person name="Nagy L.G."/>
            <person name="Martin F.M."/>
        </authorList>
    </citation>
    <scope>NUCLEOTIDE SEQUENCE</scope>
    <source>
        <strain evidence="3">UP504</strain>
    </source>
</reference>
<evidence type="ECO:0000313" key="3">
    <source>
        <dbReference type="EMBL" id="KAF9507095.1"/>
    </source>
</evidence>
<feature type="compositionally biased region" description="Acidic residues" evidence="1">
    <location>
        <begin position="11"/>
        <end position="23"/>
    </location>
</feature>
<keyword evidence="4" id="KW-1185">Reference proteome</keyword>
<feature type="compositionally biased region" description="Low complexity" evidence="1">
    <location>
        <begin position="455"/>
        <end position="464"/>
    </location>
</feature>
<dbReference type="PANTHER" id="PTHR39639:SF1">
    <property type="entry name" value="DUF262 DOMAIN-CONTAINING PROTEIN"/>
    <property type="match status" value="1"/>
</dbReference>
<evidence type="ECO:0000313" key="4">
    <source>
        <dbReference type="Proteomes" id="UP000886523"/>
    </source>
</evidence>
<evidence type="ECO:0000259" key="2">
    <source>
        <dbReference type="Pfam" id="PF03235"/>
    </source>
</evidence>
<feature type="compositionally biased region" description="Basic and acidic residues" evidence="1">
    <location>
        <begin position="403"/>
        <end position="413"/>
    </location>
</feature>
<proteinExistence type="predicted"/>
<name>A0A9P6AJQ9_9AGAM</name>
<evidence type="ECO:0000256" key="1">
    <source>
        <dbReference type="SAM" id="MobiDB-lite"/>
    </source>
</evidence>
<sequence length="494" mass="56652">MPSPNNKTHDEELDELFGEDLDDTDEDVELTLEGELKEPRSTSYSAWNLYEMMLDNGIDLDPEVHMLSPSSVISSLSQTRLDVVWPPAAQSKIIESWMKRFHVPPILFRFVEEGAGERRICIDGKQRLTSLRRFFNGEVPYIDETTQKRFYFKINAVEANTRKKKPALLPPKLIMRIKNKQIRCEEYSDITEEQERALFQRVQKGMALSPAEKLQSSGGPWHKFIKEIQTWLSRSESRLLEVINLNLSRGASYGNLARLVYLIHNVSSQNSRPRPPGEGLLKEWLDKSTEPTRQFQDRVHHVVRVYEGLATDDGHCKTAFCSAFDLDPDRFSSKHRLKYSPVEFVLTGLLIALHPHLHMYKLAKAIRDFRTALYGQYAMERKFNQKVFDLFWEVEGKLGDEGKDRMGEKRKYGEIVSDSEVEDGEEYEPPLGLEHGGSTDRQTRATNAAPPPPKLSRLSSSSQASSSRNVVTPIKEFKISVWLAPQYLVSLLVH</sequence>
<gene>
    <name evidence="3" type="ORF">BS47DRAFT_1489056</name>
</gene>
<dbReference type="Proteomes" id="UP000886523">
    <property type="component" value="Unassembled WGS sequence"/>
</dbReference>
<dbReference type="Pfam" id="PF03235">
    <property type="entry name" value="GmrSD_N"/>
    <property type="match status" value="1"/>
</dbReference>
<feature type="region of interest" description="Disordered" evidence="1">
    <location>
        <begin position="1"/>
        <end position="23"/>
    </location>
</feature>
<feature type="region of interest" description="Disordered" evidence="1">
    <location>
        <begin position="403"/>
        <end position="464"/>
    </location>
</feature>
<protein>
    <recommendedName>
        <fullName evidence="2">GmrSD restriction endonucleases N-terminal domain-containing protein</fullName>
    </recommendedName>
</protein>
<feature type="compositionally biased region" description="Acidic residues" evidence="1">
    <location>
        <begin position="417"/>
        <end position="428"/>
    </location>
</feature>
<dbReference type="InterPro" id="IPR004919">
    <property type="entry name" value="GmrSD_N"/>
</dbReference>
<dbReference type="PANTHER" id="PTHR39639">
    <property type="entry name" value="CHROMOSOME 16, WHOLE GENOME SHOTGUN SEQUENCE"/>
    <property type="match status" value="1"/>
</dbReference>
<comment type="caution">
    <text evidence="3">The sequence shown here is derived from an EMBL/GenBank/DDBJ whole genome shotgun (WGS) entry which is preliminary data.</text>
</comment>
<organism evidence="3 4">
    <name type="scientific">Hydnum rufescens UP504</name>
    <dbReference type="NCBI Taxonomy" id="1448309"/>
    <lineage>
        <taxon>Eukaryota</taxon>
        <taxon>Fungi</taxon>
        <taxon>Dikarya</taxon>
        <taxon>Basidiomycota</taxon>
        <taxon>Agaricomycotina</taxon>
        <taxon>Agaricomycetes</taxon>
        <taxon>Cantharellales</taxon>
        <taxon>Hydnaceae</taxon>
        <taxon>Hydnum</taxon>
    </lineage>
</organism>
<accession>A0A9P6AJQ9</accession>
<dbReference type="AlphaFoldDB" id="A0A9P6AJQ9"/>
<dbReference type="EMBL" id="MU129091">
    <property type="protein sequence ID" value="KAF9507095.1"/>
    <property type="molecule type" value="Genomic_DNA"/>
</dbReference>
<dbReference type="OrthoDB" id="5419821at2759"/>